<reference evidence="2" key="1">
    <citation type="submission" date="2023-06" db="EMBL/GenBank/DDBJ databases">
        <authorList>
            <consortium name="Lawrence Berkeley National Laboratory"/>
            <person name="Ahrendt S."/>
            <person name="Sahu N."/>
            <person name="Indic B."/>
            <person name="Wong-Bajracharya J."/>
            <person name="Merenyi Z."/>
            <person name="Ke H.-M."/>
            <person name="Monk M."/>
            <person name="Kocsube S."/>
            <person name="Drula E."/>
            <person name="Lipzen A."/>
            <person name="Balint B."/>
            <person name="Henrissat B."/>
            <person name="Andreopoulos B."/>
            <person name="Martin F.M."/>
            <person name="Harder C.B."/>
            <person name="Rigling D."/>
            <person name="Ford K.L."/>
            <person name="Foster G.D."/>
            <person name="Pangilinan J."/>
            <person name="Papanicolaou A."/>
            <person name="Barry K."/>
            <person name="LaButti K."/>
            <person name="Viragh M."/>
            <person name="Koriabine M."/>
            <person name="Yan M."/>
            <person name="Riley R."/>
            <person name="Champramary S."/>
            <person name="Plett K.L."/>
            <person name="Tsai I.J."/>
            <person name="Slot J."/>
            <person name="Sipos G."/>
            <person name="Plett J."/>
            <person name="Nagy L.G."/>
            <person name="Grigoriev I.V."/>
        </authorList>
    </citation>
    <scope>NUCLEOTIDE SEQUENCE</scope>
    <source>
        <strain evidence="2">FPL87.14</strain>
    </source>
</reference>
<protein>
    <recommendedName>
        <fullName evidence="4">F-box domain-containing protein</fullName>
    </recommendedName>
</protein>
<keyword evidence="1" id="KW-0175">Coiled coil</keyword>
<name>A0AA39MK06_9AGAR</name>
<sequence length="509" mass="58202">MSSAVQRRNFSKTYRHLASSNDAPLECQLIEIRQALAEALESLEAFKQELEVDDEDLEMLVRQKSVHEEATPEEEEYSEIRELLEFIKCHQPITSVVRRLPAEIIAEILLHTRPAWRQLEEYPIVHDTRRGPWSHSRVSYMWRTISLSLPQIWSDLTLDEVTATKCRARLQMLKLWLERSGNKSLRIIGNIEGEAIIPEYEDIMRMLVAESHRWDIFMWNVGLVRRKSTPAEAYYRQAALATEVWDGPADQDIQRSNLRMYHLGGSGVDSDPFRLLRSAPNLEALSLGIRIRSRFLPDKTTVLTNIQRLELDYRSFNLLKYLTLPLLRALVITTISFRLVAEFLRRSQCPLEILSIRDPGAPLDARMVQVLEAVPTLKELLLSWTQECTVGSASVDSHIILEKLTVKEGRPLLLPSLTTLSMDVYNDTDLNALFDMLESRCTEMEDRPLTDVTFTCDNLDIQGLPLIRMKGGLAGIEVPARAERRSYPARGPLRIGIVIFGPTSNLCLV</sequence>
<organism evidence="2 3">
    <name type="scientific">Armillaria borealis</name>
    <dbReference type="NCBI Taxonomy" id="47425"/>
    <lineage>
        <taxon>Eukaryota</taxon>
        <taxon>Fungi</taxon>
        <taxon>Dikarya</taxon>
        <taxon>Basidiomycota</taxon>
        <taxon>Agaricomycotina</taxon>
        <taxon>Agaricomycetes</taxon>
        <taxon>Agaricomycetidae</taxon>
        <taxon>Agaricales</taxon>
        <taxon>Marasmiineae</taxon>
        <taxon>Physalacriaceae</taxon>
        <taxon>Armillaria</taxon>
    </lineage>
</organism>
<dbReference type="SUPFAM" id="SSF52047">
    <property type="entry name" value="RNI-like"/>
    <property type="match status" value="1"/>
</dbReference>
<dbReference type="EMBL" id="JAUEPT010000054">
    <property type="protein sequence ID" value="KAK0436534.1"/>
    <property type="molecule type" value="Genomic_DNA"/>
</dbReference>
<evidence type="ECO:0008006" key="4">
    <source>
        <dbReference type="Google" id="ProtNLM"/>
    </source>
</evidence>
<evidence type="ECO:0000313" key="2">
    <source>
        <dbReference type="EMBL" id="KAK0436534.1"/>
    </source>
</evidence>
<evidence type="ECO:0000313" key="3">
    <source>
        <dbReference type="Proteomes" id="UP001175226"/>
    </source>
</evidence>
<evidence type="ECO:0000256" key="1">
    <source>
        <dbReference type="SAM" id="Coils"/>
    </source>
</evidence>
<dbReference type="AlphaFoldDB" id="A0AA39MK06"/>
<proteinExistence type="predicted"/>
<dbReference type="Proteomes" id="UP001175226">
    <property type="component" value="Unassembled WGS sequence"/>
</dbReference>
<comment type="caution">
    <text evidence="2">The sequence shown here is derived from an EMBL/GenBank/DDBJ whole genome shotgun (WGS) entry which is preliminary data.</text>
</comment>
<accession>A0AA39MK06</accession>
<gene>
    <name evidence="2" type="ORF">EV421DRAFT_1110530</name>
</gene>
<keyword evidence="3" id="KW-1185">Reference proteome</keyword>
<feature type="coiled-coil region" evidence="1">
    <location>
        <begin position="29"/>
        <end position="63"/>
    </location>
</feature>